<sequence>MQSCLYECRVMHHRFTPKAHRFAYRIFMMAIDLDELPDLHRRLRLFSVNRPNLYSFREGDHLPATPTHNPSPDNPAARPQPSSNASSAPPSLKARVLAHLAAHGIDLTGGRVLLVSLPRILGYLFKPVSFYFCYDRHGHPVAALAEVTNTFHELKPYTLGPETRTQPEDRAHANTQPPSVAPADASPSTDNTPFRLRVPKHFYVSPFSDVDIAFDFTLRPPTERLSVQIDDYEGNHRTLTTTLAGPRRPLTDAALASYLFKYPLLTLRVITLIHWHALRLWLKRVPWFAKSARPADQRDLHHPHASLTAPSSPSEVPPLRPSALPR</sequence>
<dbReference type="EMBL" id="CP023344">
    <property type="protein sequence ID" value="ATC63906.1"/>
    <property type="molecule type" value="Genomic_DNA"/>
</dbReference>
<dbReference type="PANTHER" id="PTHR33973:SF4">
    <property type="entry name" value="OS07G0153300 PROTEIN"/>
    <property type="match status" value="1"/>
</dbReference>
<dbReference type="KEGG" id="vbh:CMV30_08055"/>
<dbReference type="InterPro" id="IPR010775">
    <property type="entry name" value="DUF1365"/>
</dbReference>
<keyword evidence="3" id="KW-1185">Reference proteome</keyword>
<dbReference type="Pfam" id="PF07103">
    <property type="entry name" value="DUF1365"/>
    <property type="match status" value="1"/>
</dbReference>
<dbReference type="RefSeq" id="WP_096055538.1">
    <property type="nucleotide sequence ID" value="NZ_CP023344.1"/>
</dbReference>
<gene>
    <name evidence="2" type="ORF">CMV30_08055</name>
</gene>
<evidence type="ECO:0000256" key="1">
    <source>
        <dbReference type="SAM" id="MobiDB-lite"/>
    </source>
</evidence>
<reference evidence="2 3" key="1">
    <citation type="submission" date="2017-09" db="EMBL/GenBank/DDBJ databases">
        <title>Complete genome sequence of Verrucomicrobial strain HZ-65, isolated from freshwater.</title>
        <authorList>
            <person name="Choi A."/>
        </authorList>
    </citation>
    <scope>NUCLEOTIDE SEQUENCE [LARGE SCALE GENOMIC DNA]</scope>
    <source>
        <strain evidence="2 3">HZ-65</strain>
    </source>
</reference>
<feature type="compositionally biased region" description="Low complexity" evidence="1">
    <location>
        <begin position="75"/>
        <end position="90"/>
    </location>
</feature>
<organism evidence="2 3">
    <name type="scientific">Nibricoccus aquaticus</name>
    <dbReference type="NCBI Taxonomy" id="2576891"/>
    <lineage>
        <taxon>Bacteria</taxon>
        <taxon>Pseudomonadati</taxon>
        <taxon>Verrucomicrobiota</taxon>
        <taxon>Opitutia</taxon>
        <taxon>Opitutales</taxon>
        <taxon>Opitutaceae</taxon>
        <taxon>Nibricoccus</taxon>
    </lineage>
</organism>
<proteinExistence type="predicted"/>
<feature type="compositionally biased region" description="Low complexity" evidence="1">
    <location>
        <begin position="177"/>
        <end position="188"/>
    </location>
</feature>
<feature type="region of interest" description="Disordered" evidence="1">
    <location>
        <begin position="295"/>
        <end position="326"/>
    </location>
</feature>
<accession>A0A290QCE0</accession>
<feature type="region of interest" description="Disordered" evidence="1">
    <location>
        <begin position="157"/>
        <end position="190"/>
    </location>
</feature>
<name>A0A290QCE0_9BACT</name>
<dbReference type="PANTHER" id="PTHR33973">
    <property type="entry name" value="OS07G0153300 PROTEIN"/>
    <property type="match status" value="1"/>
</dbReference>
<protein>
    <submittedName>
        <fullName evidence="2">DUF1365 domain-containing protein</fullName>
    </submittedName>
</protein>
<feature type="region of interest" description="Disordered" evidence="1">
    <location>
        <begin position="57"/>
        <end position="90"/>
    </location>
</feature>
<evidence type="ECO:0000313" key="2">
    <source>
        <dbReference type="EMBL" id="ATC63906.1"/>
    </source>
</evidence>
<dbReference type="AlphaFoldDB" id="A0A290QCE0"/>
<dbReference type="Proteomes" id="UP000217265">
    <property type="component" value="Chromosome"/>
</dbReference>
<dbReference type="OrthoDB" id="9778801at2"/>
<evidence type="ECO:0000313" key="3">
    <source>
        <dbReference type="Proteomes" id="UP000217265"/>
    </source>
</evidence>